<dbReference type="InterPro" id="IPR025669">
    <property type="entry name" value="AAA_dom"/>
</dbReference>
<evidence type="ECO:0000256" key="5">
    <source>
        <dbReference type="ARBA" id="ARBA00011903"/>
    </source>
</evidence>
<keyword evidence="9 18" id="KW-0812">Transmembrane</keyword>
<feature type="region of interest" description="Disordered" evidence="17">
    <location>
        <begin position="455"/>
        <end position="486"/>
    </location>
</feature>
<feature type="compositionally biased region" description="Low complexity" evidence="17">
    <location>
        <begin position="459"/>
        <end position="474"/>
    </location>
</feature>
<evidence type="ECO:0000256" key="11">
    <source>
        <dbReference type="ARBA" id="ARBA00022777"/>
    </source>
</evidence>
<keyword evidence="13 18" id="KW-1133">Transmembrane helix</keyword>
<protein>
    <recommendedName>
        <fullName evidence="5">non-specific protein-tyrosine kinase</fullName>
        <ecNumber evidence="5">2.7.10.2</ecNumber>
    </recommendedName>
</protein>
<evidence type="ECO:0000256" key="10">
    <source>
        <dbReference type="ARBA" id="ARBA00022741"/>
    </source>
</evidence>
<evidence type="ECO:0000256" key="12">
    <source>
        <dbReference type="ARBA" id="ARBA00022840"/>
    </source>
</evidence>
<evidence type="ECO:0000256" key="4">
    <source>
        <dbReference type="ARBA" id="ARBA00008883"/>
    </source>
</evidence>
<dbReference type="GO" id="GO:0042802">
    <property type="term" value="F:identical protein binding"/>
    <property type="evidence" value="ECO:0007669"/>
    <property type="project" value="UniProtKB-ARBA"/>
</dbReference>
<dbReference type="RefSeq" id="WP_013417195.1">
    <property type="nucleotide sequence ID" value="NC_014659.1"/>
</dbReference>
<dbReference type="GO" id="GO:0004715">
    <property type="term" value="F:non-membrane spanning protein tyrosine kinase activity"/>
    <property type="evidence" value="ECO:0007669"/>
    <property type="project" value="UniProtKB-EC"/>
</dbReference>
<evidence type="ECO:0000256" key="9">
    <source>
        <dbReference type="ARBA" id="ARBA00022692"/>
    </source>
</evidence>
<dbReference type="NCBIfam" id="TIGR01007">
    <property type="entry name" value="eps_fam"/>
    <property type="match status" value="1"/>
</dbReference>
<evidence type="ECO:0000256" key="13">
    <source>
        <dbReference type="ARBA" id="ARBA00022989"/>
    </source>
</evidence>
<evidence type="ECO:0000259" key="19">
    <source>
        <dbReference type="Pfam" id="PF02706"/>
    </source>
</evidence>
<evidence type="ECO:0000256" key="2">
    <source>
        <dbReference type="ARBA" id="ARBA00006683"/>
    </source>
</evidence>
<evidence type="ECO:0000313" key="21">
    <source>
        <dbReference type="EMBL" id="CBH50031.1"/>
    </source>
</evidence>
<dbReference type="PANTHER" id="PTHR32309:SF13">
    <property type="entry name" value="FERRIC ENTEROBACTIN TRANSPORT PROTEIN FEPE"/>
    <property type="match status" value="1"/>
</dbReference>
<dbReference type="Pfam" id="PF13614">
    <property type="entry name" value="AAA_31"/>
    <property type="match status" value="1"/>
</dbReference>
<dbReference type="EMBL" id="FN563149">
    <property type="protein sequence ID" value="CBH50031.1"/>
    <property type="molecule type" value="Genomic_DNA"/>
</dbReference>
<dbReference type="FunFam" id="3.40.50.300:FF:000527">
    <property type="entry name" value="Tyrosine-protein kinase etk"/>
    <property type="match status" value="1"/>
</dbReference>
<dbReference type="KEGG" id="req:REQ_40550"/>
<dbReference type="GO" id="GO:0005524">
    <property type="term" value="F:ATP binding"/>
    <property type="evidence" value="ECO:0007669"/>
    <property type="project" value="UniProtKB-KW"/>
</dbReference>
<keyword evidence="12" id="KW-0067">ATP-binding</keyword>
<dbReference type="SUPFAM" id="SSF52540">
    <property type="entry name" value="P-loop containing nucleoside triphosphate hydrolases"/>
    <property type="match status" value="1"/>
</dbReference>
<dbReference type="InterPro" id="IPR003856">
    <property type="entry name" value="LPS_length_determ_N"/>
</dbReference>
<keyword evidence="11 21" id="KW-0418">Kinase</keyword>
<comment type="catalytic activity">
    <reaction evidence="16">
        <text>L-tyrosyl-[protein] + ATP = O-phospho-L-tyrosyl-[protein] + ADP + H(+)</text>
        <dbReference type="Rhea" id="RHEA:10596"/>
        <dbReference type="Rhea" id="RHEA-COMP:10136"/>
        <dbReference type="Rhea" id="RHEA-COMP:20101"/>
        <dbReference type="ChEBI" id="CHEBI:15378"/>
        <dbReference type="ChEBI" id="CHEBI:30616"/>
        <dbReference type="ChEBI" id="CHEBI:46858"/>
        <dbReference type="ChEBI" id="CHEBI:61978"/>
        <dbReference type="ChEBI" id="CHEBI:456216"/>
        <dbReference type="EC" id="2.7.10.2"/>
    </reaction>
</comment>
<keyword evidence="6" id="KW-1003">Cell membrane</keyword>
<evidence type="ECO:0000256" key="6">
    <source>
        <dbReference type="ARBA" id="ARBA00022475"/>
    </source>
</evidence>
<feature type="domain" description="Polysaccharide chain length determinant N-terminal" evidence="19">
    <location>
        <begin position="3"/>
        <end position="88"/>
    </location>
</feature>
<feature type="domain" description="AAA" evidence="20">
    <location>
        <begin position="263"/>
        <end position="393"/>
    </location>
</feature>
<evidence type="ECO:0000256" key="16">
    <source>
        <dbReference type="ARBA" id="ARBA00051245"/>
    </source>
</evidence>
<sequence length="486" mass="51395">MEVQDYLRILQQRWRIIALATVVGVLGALVASLMSTPMYQASTRLFVSTSSAASVNEVYQGNLFSQQRVASYTKLLTGTTLAQRTIDRLGLTGVSANDVAAQVKATSAPDTVLIDASVQDSSPERARDIVNALSDEFVVMAAELETFDPNRPPTARVVVEQHASTPTSPVSPKTKRNLALGFAVGLLAGLGLAVLRDRLDNTVKSRQVLDELVGAGVVGNVPFDKEREQKAAIAFQDGYSGSAEAFRELRTNLQFLEVDNPPRVIAVTSSLPSEGKTTTAINLCLALAEAGYSVALVEGDLRRPRISKYLGLIDSVGVSTVLSGQAELDDVLQATSFPNLTVLASGAIPPNPSELLGSSHATTLFTDLKARFDYVVVDASPLLPVTDAAVIAAKVDGALIAVRYGKTKRDQVARAVGNLRSAGANVLGTILTMTPTKGENAYEYKYYYDSDAPAPKPGSTPVASAPSVPADASPGHGPGKWSEPVR</sequence>
<dbReference type="InterPro" id="IPR005702">
    <property type="entry name" value="Wzc-like_C"/>
</dbReference>
<keyword evidence="8" id="KW-0808">Transferase</keyword>
<evidence type="ECO:0000256" key="15">
    <source>
        <dbReference type="ARBA" id="ARBA00023137"/>
    </source>
</evidence>
<evidence type="ECO:0000256" key="1">
    <source>
        <dbReference type="ARBA" id="ARBA00004429"/>
    </source>
</evidence>
<keyword evidence="7" id="KW-0997">Cell inner membrane</keyword>
<evidence type="ECO:0000256" key="8">
    <source>
        <dbReference type="ARBA" id="ARBA00022679"/>
    </source>
</evidence>
<evidence type="ECO:0000256" key="3">
    <source>
        <dbReference type="ARBA" id="ARBA00007316"/>
    </source>
</evidence>
<evidence type="ECO:0000259" key="20">
    <source>
        <dbReference type="Pfam" id="PF13614"/>
    </source>
</evidence>
<dbReference type="Gene3D" id="3.40.50.300">
    <property type="entry name" value="P-loop containing nucleotide triphosphate hydrolases"/>
    <property type="match status" value="1"/>
</dbReference>
<dbReference type="InterPro" id="IPR027417">
    <property type="entry name" value="P-loop_NTPase"/>
</dbReference>
<accession>A0A3S5YBU4</accession>
<dbReference type="InterPro" id="IPR050445">
    <property type="entry name" value="Bact_polysacc_biosynth/exp"/>
</dbReference>
<dbReference type="AlphaFoldDB" id="A0A3S5YBU4"/>
<keyword evidence="14 18" id="KW-0472">Membrane</keyword>
<comment type="subcellular location">
    <subcellularLocation>
        <location evidence="1">Cell inner membrane</location>
        <topology evidence="1">Multi-pass membrane protein</topology>
    </subcellularLocation>
</comment>
<dbReference type="Pfam" id="PF02706">
    <property type="entry name" value="Wzz"/>
    <property type="match status" value="1"/>
</dbReference>
<dbReference type="GO" id="GO:0005886">
    <property type="term" value="C:plasma membrane"/>
    <property type="evidence" value="ECO:0007669"/>
    <property type="project" value="UniProtKB-SubCell"/>
</dbReference>
<evidence type="ECO:0000256" key="17">
    <source>
        <dbReference type="SAM" id="MobiDB-lite"/>
    </source>
</evidence>
<organism evidence="21">
    <name type="scientific">Rhodococcus hoagii (strain 103S)</name>
    <name type="common">Rhodococcus equi</name>
    <dbReference type="NCBI Taxonomy" id="685727"/>
    <lineage>
        <taxon>Bacteria</taxon>
        <taxon>Bacillati</taxon>
        <taxon>Actinomycetota</taxon>
        <taxon>Actinomycetes</taxon>
        <taxon>Mycobacteriales</taxon>
        <taxon>Nocardiaceae</taxon>
        <taxon>Prescottella</taxon>
    </lineage>
</organism>
<comment type="similarity">
    <text evidence="2">Belongs to the CpsC/CapA family.</text>
</comment>
<dbReference type="PANTHER" id="PTHR32309">
    <property type="entry name" value="TYROSINE-PROTEIN KINASE"/>
    <property type="match status" value="1"/>
</dbReference>
<keyword evidence="10" id="KW-0547">Nucleotide-binding</keyword>
<evidence type="ECO:0000256" key="14">
    <source>
        <dbReference type="ARBA" id="ARBA00023136"/>
    </source>
</evidence>
<feature type="transmembrane region" description="Helical" evidence="18">
    <location>
        <begin position="14"/>
        <end position="34"/>
    </location>
</feature>
<dbReference type="CDD" id="cd05387">
    <property type="entry name" value="BY-kinase"/>
    <property type="match status" value="1"/>
</dbReference>
<evidence type="ECO:0000256" key="7">
    <source>
        <dbReference type="ARBA" id="ARBA00022519"/>
    </source>
</evidence>
<evidence type="ECO:0000256" key="18">
    <source>
        <dbReference type="SAM" id="Phobius"/>
    </source>
</evidence>
<dbReference type="Proteomes" id="UP001154400">
    <property type="component" value="Chromosome"/>
</dbReference>
<evidence type="ECO:0000313" key="22">
    <source>
        <dbReference type="Proteomes" id="UP000006892"/>
    </source>
</evidence>
<reference evidence="21" key="1">
    <citation type="journal article" date="2010" name="PLoS Genet.">
        <title>The genome of a pathogenic rhodococcus: cooptive virulence underpinned by key gene acquisitions.</title>
        <authorList>
            <person name="Letek M."/>
            <person name="Gonzalez P."/>
            <person name="Macarthur I."/>
            <person name="Rodriguez H."/>
            <person name="Freeman T.C."/>
            <person name="Valero-Rello A."/>
            <person name="Blanco M."/>
            <person name="Buckley T."/>
            <person name="Cherevach I."/>
            <person name="Fahey R."/>
            <person name="Hapeshi A."/>
            <person name="Holdstock J."/>
            <person name="Leadon D."/>
            <person name="Navas J."/>
            <person name="Ocampo A."/>
            <person name="Quail M.A."/>
            <person name="Sanders M."/>
            <person name="Scortti M.M."/>
            <person name="Prescott J.F."/>
            <person name="Fogarty U."/>
            <person name="Meijer W.G."/>
            <person name="Parkhill J."/>
            <person name="Bentley S.D."/>
            <person name="Vazquez-Boland J.A."/>
        </authorList>
    </citation>
    <scope>NUCLEOTIDE SEQUENCE [LARGE SCALE GENOMIC DNA]</scope>
    <source>
        <strain evidence="21 22">103S</strain>
    </source>
</reference>
<dbReference type="EC" id="2.7.10.2" evidence="5"/>
<keyword evidence="15" id="KW-0829">Tyrosine-protein kinase</keyword>
<name>A0A3S5YBU4_RHOH1</name>
<comment type="similarity">
    <text evidence="4">Belongs to the etk/wzc family.</text>
</comment>
<gene>
    <name evidence="21" type="ordered locus">REQ_40550</name>
</gene>
<comment type="similarity">
    <text evidence="3">Belongs to the CpsD/CapB family.</text>
</comment>
<proteinExistence type="inferred from homology"/>